<dbReference type="KEGG" id="cdev:CIGN_0199"/>
<accession>A0A1X9SQK0</accession>
<dbReference type="AlphaFoldDB" id="A0A1X9SQK0"/>
<dbReference type="EMBL" id="CP018788">
    <property type="protein sequence ID" value="ARQ98519.1"/>
    <property type="molecule type" value="Genomic_DNA"/>
</dbReference>
<evidence type="ECO:0000313" key="2">
    <source>
        <dbReference type="Proteomes" id="UP000194309"/>
    </source>
</evidence>
<proteinExistence type="predicted"/>
<sequence>MLFWILVARLGDKVAFSLASILDLGLMADINLAVNQADGRDAHTPYTQAQSLDGRLVQKNISSAMITIVSHNVKYDENDCKKSKN</sequence>
<organism evidence="1 2">
    <name type="scientific">Campylobacter devanensis</name>
    <dbReference type="NCBI Taxonomy" id="3161138"/>
    <lineage>
        <taxon>Bacteria</taxon>
        <taxon>Pseudomonadati</taxon>
        <taxon>Campylobacterota</taxon>
        <taxon>Epsilonproteobacteria</taxon>
        <taxon>Campylobacterales</taxon>
        <taxon>Campylobacteraceae</taxon>
        <taxon>Campylobacter</taxon>
    </lineage>
</organism>
<protein>
    <submittedName>
        <fullName evidence="1">Uncharacterized protein</fullName>
    </submittedName>
</protein>
<dbReference type="OrthoDB" id="5363340at2"/>
<gene>
    <name evidence="1" type="ORF">CIGN_0199</name>
</gene>
<evidence type="ECO:0000313" key="1">
    <source>
        <dbReference type="EMBL" id="ARQ98519.1"/>
    </source>
</evidence>
<name>A0A1X9SQK0_9BACT</name>
<reference evidence="1 2" key="1">
    <citation type="journal article" date="2017" name="Genome Biol. Evol.">
        <title>Comparative Genomic Analysis Identifies a Campylobacter Clade Deficient in Selenium Metabolism.</title>
        <authorList>
            <person name="Miller W.G."/>
            <person name="Yee E."/>
            <person name="Lopes B.S."/>
            <person name="Chapman M.H."/>
            <person name="Huynh S."/>
            <person name="Bono J.L."/>
            <person name="Parker C.T."/>
            <person name="Strachan N.J.C."/>
            <person name="Forbes K.J."/>
        </authorList>
    </citation>
    <scope>NUCLEOTIDE SEQUENCE [LARGE SCALE GENOMIC DNA]</scope>
    <source>
        <strain evidence="1 2">NCTC 13003</strain>
    </source>
</reference>
<keyword evidence="2" id="KW-1185">Reference proteome</keyword>
<dbReference type="Proteomes" id="UP000194309">
    <property type="component" value="Chromosome"/>
</dbReference>